<name>A0A3P8J229_RAOTE</name>
<reference evidence="1 2" key="1">
    <citation type="submission" date="2018-12" db="EMBL/GenBank/DDBJ databases">
        <authorList>
            <consortium name="Pathogen Informatics"/>
        </authorList>
    </citation>
    <scope>NUCLEOTIDE SEQUENCE [LARGE SCALE GENOMIC DNA]</scope>
    <source>
        <strain evidence="1 2">NCTC13098</strain>
    </source>
</reference>
<dbReference type="KEGG" id="rtg:NCTC13098_04823"/>
<evidence type="ECO:0000313" key="1">
    <source>
        <dbReference type="EMBL" id="VDR28439.1"/>
    </source>
</evidence>
<protein>
    <submittedName>
        <fullName evidence="1">Uncharacterized protein</fullName>
    </submittedName>
</protein>
<evidence type="ECO:0000313" key="2">
    <source>
        <dbReference type="Proteomes" id="UP000274346"/>
    </source>
</evidence>
<gene>
    <name evidence="1" type="ORF">NCTC13098_04823</name>
</gene>
<proteinExistence type="predicted"/>
<dbReference type="InterPro" id="IPR053913">
    <property type="entry name" value="NADAR-DarT1"/>
</dbReference>
<dbReference type="AlphaFoldDB" id="A0A3P8J229"/>
<dbReference type="RefSeq" id="WP_128878571.1">
    <property type="nucleotide sequence ID" value="NZ_JADCSX010000008.1"/>
</dbReference>
<accession>A0A3P8J229</accession>
<dbReference type="Pfam" id="PF22397">
    <property type="entry name" value="NADAR-DarT1"/>
    <property type="match status" value="1"/>
</dbReference>
<dbReference type="EMBL" id="LR131271">
    <property type="protein sequence ID" value="VDR28439.1"/>
    <property type="molecule type" value="Genomic_DNA"/>
</dbReference>
<dbReference type="Proteomes" id="UP000274346">
    <property type="component" value="Chromosome"/>
</dbReference>
<organism evidence="1 2">
    <name type="scientific">Raoultella terrigena</name>
    <name type="common">Klebsiella terrigena</name>
    <dbReference type="NCBI Taxonomy" id="577"/>
    <lineage>
        <taxon>Bacteria</taxon>
        <taxon>Pseudomonadati</taxon>
        <taxon>Pseudomonadota</taxon>
        <taxon>Gammaproteobacteria</taxon>
        <taxon>Enterobacterales</taxon>
        <taxon>Enterobacteriaceae</taxon>
        <taxon>Klebsiella/Raoultella group</taxon>
        <taxon>Raoultella</taxon>
    </lineage>
</organism>
<sequence>MAVRPVFIPRSQGDTLVDIANVDFSWSAGLAVTQKQKSIASLHENYRLHAPGAKILEVSSKSTQTLGRELSAFNMGVQSSGGQFISVESLFQSSKVFTDNGMMRGPFRELMRVSPKEAKRAEQLKTSGRLAHFSFQPNEQRAAIIWELEPKTAFYDWLYLNALNHSPIKESVLEYSAFTDIEFNPEKSVNCQAYSVALWCALSQRKLLANGIPPRDEFIALIEQFTIYNTSDGDLRNMRLF</sequence>